<reference evidence="2 3" key="1">
    <citation type="submission" date="2019-02" db="EMBL/GenBank/DDBJ databases">
        <authorList>
            <person name="Li Y."/>
        </authorList>
    </citation>
    <scope>NUCLEOTIDE SEQUENCE [LARGE SCALE GENOMIC DNA]</scope>
    <source>
        <strain evidence="2 3">3-7</strain>
    </source>
</reference>
<dbReference type="Proteomes" id="UP000292085">
    <property type="component" value="Unassembled WGS sequence"/>
</dbReference>
<evidence type="ECO:0000313" key="2">
    <source>
        <dbReference type="EMBL" id="RZF60692.1"/>
    </source>
</evidence>
<proteinExistence type="predicted"/>
<dbReference type="AlphaFoldDB" id="A0A4Q6XT14"/>
<dbReference type="PANTHER" id="PTHR10443:SF12">
    <property type="entry name" value="DIPEPTIDASE"/>
    <property type="match status" value="1"/>
</dbReference>
<dbReference type="Pfam" id="PF01244">
    <property type="entry name" value="Peptidase_M19"/>
    <property type="match status" value="1"/>
</dbReference>
<dbReference type="Gene3D" id="1.10.287.650">
    <property type="entry name" value="L27 domain"/>
    <property type="match status" value="1"/>
</dbReference>
<dbReference type="EMBL" id="SGIS01000055">
    <property type="protein sequence ID" value="RZF60692.1"/>
    <property type="molecule type" value="Genomic_DNA"/>
</dbReference>
<dbReference type="PROSITE" id="PS51365">
    <property type="entry name" value="RENAL_DIPEPTIDASE_2"/>
    <property type="match status" value="1"/>
</dbReference>
<accession>A0A4Q6XT14</accession>
<protein>
    <submittedName>
        <fullName evidence="2">Membrane dipeptidase</fullName>
    </submittedName>
</protein>
<dbReference type="InterPro" id="IPR032466">
    <property type="entry name" value="Metal_Hydrolase"/>
</dbReference>
<dbReference type="RefSeq" id="WP_130160183.1">
    <property type="nucleotide sequence ID" value="NZ_SGIS01000055.1"/>
</dbReference>
<dbReference type="InterPro" id="IPR008257">
    <property type="entry name" value="Pept_M19"/>
</dbReference>
<dbReference type="GO" id="GO:0006508">
    <property type="term" value="P:proteolysis"/>
    <property type="evidence" value="ECO:0007669"/>
    <property type="project" value="InterPro"/>
</dbReference>
<evidence type="ECO:0000256" key="1">
    <source>
        <dbReference type="SAM" id="SignalP"/>
    </source>
</evidence>
<dbReference type="PANTHER" id="PTHR10443">
    <property type="entry name" value="MICROSOMAL DIPEPTIDASE"/>
    <property type="match status" value="1"/>
</dbReference>
<keyword evidence="3" id="KW-1185">Reference proteome</keyword>
<feature type="signal peptide" evidence="1">
    <location>
        <begin position="1"/>
        <end position="27"/>
    </location>
</feature>
<evidence type="ECO:0000313" key="3">
    <source>
        <dbReference type="Proteomes" id="UP000292085"/>
    </source>
</evidence>
<gene>
    <name evidence="2" type="ORF">EWE75_21710</name>
</gene>
<keyword evidence="1" id="KW-0732">Signal</keyword>
<dbReference type="SUPFAM" id="SSF51556">
    <property type="entry name" value="Metallo-dependent hydrolases"/>
    <property type="match status" value="1"/>
</dbReference>
<feature type="chain" id="PRO_5020182277" evidence="1">
    <location>
        <begin position="28"/>
        <end position="423"/>
    </location>
</feature>
<organism evidence="2 3">
    <name type="scientific">Sphingomonas populi</name>
    <dbReference type="NCBI Taxonomy" id="2484750"/>
    <lineage>
        <taxon>Bacteria</taxon>
        <taxon>Pseudomonadati</taxon>
        <taxon>Pseudomonadota</taxon>
        <taxon>Alphaproteobacteria</taxon>
        <taxon>Sphingomonadales</taxon>
        <taxon>Sphingomonadaceae</taxon>
        <taxon>Sphingomonas</taxon>
    </lineage>
</organism>
<dbReference type="GO" id="GO:0070573">
    <property type="term" value="F:metallodipeptidase activity"/>
    <property type="evidence" value="ECO:0007669"/>
    <property type="project" value="InterPro"/>
</dbReference>
<dbReference type="OrthoDB" id="9804920at2"/>
<sequence>MRQRSSRAAAALAGAALMFGGVGVAIASAGKAAVDPARAVHEKLIVLDTHFDTPANLGRPGWSIMDRHVAVTDGDQVDYPRMVEGGVDGGFFAIYTPSGPRTPEGDRAARDFGIQRAVQIREMVAKHSDVFSLALTADDAQKAVAAHKRFVFVSMENGYPFEGDLTLMRTFRALGVTMMSPVHFKNNDLADSATDAPEWHGLSPKGKQFIAEANRLGIVIDVSHASDDVLRQAVELSKAPIILSHSGMRVIHDHPRNVSDADAKLVAAKGGVIQINAYSAYMVAAPAPDPARDAAMKALMAGFMRMDSMSVADKRALMAQRKAIEAEYPAPRANFAMFMAHLLHAIRLVGIDHVGISGDFDGGGGIDGLNDITDYPKVTAALLHAGYTPADIGKVWGGNALRVLREAQALADPAAVPKVPVTN</sequence>
<dbReference type="Gene3D" id="3.20.20.140">
    <property type="entry name" value="Metal-dependent hydrolases"/>
    <property type="match status" value="1"/>
</dbReference>
<name>A0A4Q6XT14_9SPHN</name>
<dbReference type="CDD" id="cd01301">
    <property type="entry name" value="rDP_like"/>
    <property type="match status" value="1"/>
</dbReference>
<comment type="caution">
    <text evidence="2">The sequence shown here is derived from an EMBL/GenBank/DDBJ whole genome shotgun (WGS) entry which is preliminary data.</text>
</comment>